<feature type="compositionally biased region" description="Basic residues" evidence="1">
    <location>
        <begin position="137"/>
        <end position="146"/>
    </location>
</feature>
<feature type="compositionally biased region" description="Polar residues" evidence="1">
    <location>
        <begin position="26"/>
        <end position="44"/>
    </location>
</feature>
<dbReference type="SUPFAM" id="SSF46934">
    <property type="entry name" value="UBA-like"/>
    <property type="match status" value="1"/>
</dbReference>
<evidence type="ECO:0000313" key="3">
    <source>
        <dbReference type="Proteomes" id="UP000504603"/>
    </source>
</evidence>
<organism evidence="3 4">
    <name type="scientific">Momordica charantia</name>
    <name type="common">Bitter gourd</name>
    <name type="synonym">Balsam pear</name>
    <dbReference type="NCBI Taxonomy" id="3673"/>
    <lineage>
        <taxon>Eukaryota</taxon>
        <taxon>Viridiplantae</taxon>
        <taxon>Streptophyta</taxon>
        <taxon>Embryophyta</taxon>
        <taxon>Tracheophyta</taxon>
        <taxon>Spermatophyta</taxon>
        <taxon>Magnoliopsida</taxon>
        <taxon>eudicotyledons</taxon>
        <taxon>Gunneridae</taxon>
        <taxon>Pentapetalae</taxon>
        <taxon>rosids</taxon>
        <taxon>fabids</taxon>
        <taxon>Cucurbitales</taxon>
        <taxon>Cucurbitaceae</taxon>
        <taxon>Momordiceae</taxon>
        <taxon>Momordica</taxon>
    </lineage>
</organism>
<keyword evidence="3" id="KW-1185">Reference proteome</keyword>
<feature type="domain" description="UBA" evidence="2">
    <location>
        <begin position="151"/>
        <end position="203"/>
    </location>
</feature>
<protein>
    <submittedName>
        <fullName evidence="4">Uncharacterized protein LOC111010066</fullName>
    </submittedName>
</protein>
<dbReference type="InterPro" id="IPR009060">
    <property type="entry name" value="UBA-like_sf"/>
</dbReference>
<evidence type="ECO:0000256" key="1">
    <source>
        <dbReference type="SAM" id="MobiDB-lite"/>
    </source>
</evidence>
<dbReference type="AlphaFoldDB" id="A0A6J1CES0"/>
<feature type="region of interest" description="Disordered" evidence="1">
    <location>
        <begin position="1"/>
        <end position="152"/>
    </location>
</feature>
<dbReference type="GeneID" id="111010066"/>
<evidence type="ECO:0000259" key="2">
    <source>
        <dbReference type="PROSITE" id="PS50030"/>
    </source>
</evidence>
<feature type="compositionally biased region" description="Low complexity" evidence="1">
    <location>
        <begin position="57"/>
        <end position="67"/>
    </location>
</feature>
<dbReference type="InterPro" id="IPR015940">
    <property type="entry name" value="UBA"/>
</dbReference>
<name>A0A6J1CES0_MOMCH</name>
<dbReference type="OrthoDB" id="515654at2759"/>
<feature type="compositionally biased region" description="Basic and acidic residues" evidence="1">
    <location>
        <begin position="123"/>
        <end position="136"/>
    </location>
</feature>
<evidence type="ECO:0000313" key="4">
    <source>
        <dbReference type="RefSeq" id="XP_022139048.1"/>
    </source>
</evidence>
<dbReference type="PANTHER" id="PTHR35294:SF4">
    <property type="entry name" value="UBA DOMAIN-CONTAINING PROTEIN"/>
    <property type="match status" value="1"/>
</dbReference>
<accession>A0A6J1CES0</accession>
<dbReference type="PROSITE" id="PS50030">
    <property type="entry name" value="UBA"/>
    <property type="match status" value="1"/>
</dbReference>
<dbReference type="PANTHER" id="PTHR35294">
    <property type="entry name" value="UBIQUITIN-ASSOCIATED/TRANSLATION ELONGATION FACTOR EF1B PROTEIN"/>
    <property type="match status" value="1"/>
</dbReference>
<reference evidence="4" key="1">
    <citation type="submission" date="2025-08" db="UniProtKB">
        <authorList>
            <consortium name="RefSeq"/>
        </authorList>
    </citation>
    <scope>IDENTIFICATION</scope>
    <source>
        <strain evidence="4">OHB3-1</strain>
    </source>
</reference>
<gene>
    <name evidence="4" type="primary">LOC111010066</name>
</gene>
<dbReference type="KEGG" id="mcha:111010066"/>
<dbReference type="Proteomes" id="UP000504603">
    <property type="component" value="Unplaced"/>
</dbReference>
<sequence length="649" mass="70371">MPVSKSKSASKDKPSARAAAKKQPKASKNSASKNTNRSPATTAHNPVDEVVHTVEISSSLAASSLHSDNGHFQNMEDTDDHSSSPRGTVSDFDLSSNNGSCSGESEDPKEKAADSSTQQERTPGCDHDKREKIRLKNEKKHQRQKEKRAQELHERCKGYLMSRKLEALSQQLVAMGFSSERATMALMLNEGKLEESVSWLFEGNEEEARNKDAASITSGGNLKIDIGNELAHISALEARYKCSKKEVERAVVACGGDLDKAEGILREQKQKEPVNQSNHEVVETKSIPRAQEMSGSASVLTMQSSKNEREFSRNSAAMTVPAWLEAGNRSVQQSLKTTDQPRLLRGGEKRWPAVGSGLSSSTSTPPLPVVHHPYVKAGAQIGVLKNEAISLRREIQEQPVEPVVFMQQPQSINGLQNSFSSPMLPGTTSWYSNNAPAIKNIISSDKLLHNHSRASLGAENRRLEQIYHQQTAVHNQPQFMAGPVEMLSSAGLDIPWTKENASSSHAFPSEPQSLWKTGGGNVSSFAVPSSYGSNSTLHSHSHSQGTAQTSGLLSQMDWNIGGLMPYCDYNRIDWTLHSPSATRSSELSPGLSSSLRNGSGMRLCELGMQGGGGGVKDMSSSGGLRDWTSPFAGNDLFSAPRQLVTSPFP</sequence>
<proteinExistence type="predicted"/>
<dbReference type="RefSeq" id="XP_022139048.1">
    <property type="nucleotide sequence ID" value="XM_022283356.1"/>
</dbReference>
<dbReference type="Gene3D" id="1.10.8.10">
    <property type="entry name" value="DNA helicase RuvA subunit, C-terminal domain"/>
    <property type="match status" value="1"/>
</dbReference>